<evidence type="ECO:0000313" key="6">
    <source>
        <dbReference type="EMBL" id="MBB6563142.1"/>
    </source>
</evidence>
<dbReference type="EMBL" id="JACHLK010000016">
    <property type="protein sequence ID" value="MBB6563142.1"/>
    <property type="molecule type" value="Genomic_DNA"/>
</dbReference>
<name>A0A7X0PJL6_9BURK</name>
<keyword evidence="3 6" id="KW-0238">DNA-binding</keyword>
<keyword evidence="2" id="KW-0805">Transcription regulation</keyword>
<dbReference type="Pfam" id="PF00126">
    <property type="entry name" value="HTH_1"/>
    <property type="match status" value="1"/>
</dbReference>
<keyword evidence="7" id="KW-1185">Reference proteome</keyword>
<organism evidence="6 7">
    <name type="scientific">Acidovorax soli</name>
    <dbReference type="NCBI Taxonomy" id="592050"/>
    <lineage>
        <taxon>Bacteria</taxon>
        <taxon>Pseudomonadati</taxon>
        <taxon>Pseudomonadota</taxon>
        <taxon>Betaproteobacteria</taxon>
        <taxon>Burkholderiales</taxon>
        <taxon>Comamonadaceae</taxon>
        <taxon>Acidovorax</taxon>
    </lineage>
</organism>
<sequence length="310" mass="33905">MINISLRQLEYFVAAAQHGGAARAAHALSVSQPSISKAIADLESLWNEVLFVRRHARGLDLTAAGRLRQREAQALLEKARALEGPRREEEAGLLRVGCLTTLAPRYLPEILVRMRAKHPQVEIEVHEADTEALVQQLERGALDTALLYDLGLARAVRLEAVTSFVPYALLPAGHALAARSSLALSTLAQEPFILINLPHSREYFLSLFRQAGVAPRIAHETPSIEMVRSLVANGLGVSLLTTRPVRDWSYDGKRVACRRLRGPLTAQSVVMATPGQQGHENPRSALFARIAKAAFAQQRDDMTTPGAASR</sequence>
<proteinExistence type="inferred from homology"/>
<dbReference type="GO" id="GO:0003677">
    <property type="term" value="F:DNA binding"/>
    <property type="evidence" value="ECO:0007669"/>
    <property type="project" value="UniProtKB-KW"/>
</dbReference>
<dbReference type="PROSITE" id="PS50931">
    <property type="entry name" value="HTH_LYSR"/>
    <property type="match status" value="1"/>
</dbReference>
<dbReference type="RefSeq" id="WP_184863843.1">
    <property type="nucleotide sequence ID" value="NZ_JACHLK010000016.1"/>
</dbReference>
<dbReference type="PANTHER" id="PTHR30346:SF0">
    <property type="entry name" value="HCA OPERON TRANSCRIPTIONAL ACTIVATOR HCAR"/>
    <property type="match status" value="1"/>
</dbReference>
<protein>
    <submittedName>
        <fullName evidence="6">DNA-binding transcriptional LysR family regulator</fullName>
    </submittedName>
</protein>
<dbReference type="SUPFAM" id="SSF53850">
    <property type="entry name" value="Periplasmic binding protein-like II"/>
    <property type="match status" value="1"/>
</dbReference>
<dbReference type="AlphaFoldDB" id="A0A7X0PJL6"/>
<evidence type="ECO:0000256" key="3">
    <source>
        <dbReference type="ARBA" id="ARBA00023125"/>
    </source>
</evidence>
<dbReference type="InterPro" id="IPR036390">
    <property type="entry name" value="WH_DNA-bd_sf"/>
</dbReference>
<dbReference type="InterPro" id="IPR000847">
    <property type="entry name" value="LysR_HTH_N"/>
</dbReference>
<dbReference type="PRINTS" id="PR00039">
    <property type="entry name" value="HTHLYSR"/>
</dbReference>
<reference evidence="6 7" key="1">
    <citation type="submission" date="2020-08" db="EMBL/GenBank/DDBJ databases">
        <title>Functional genomics of gut bacteria from endangered species of beetles.</title>
        <authorList>
            <person name="Carlos-Shanley C."/>
        </authorList>
    </citation>
    <scope>NUCLEOTIDE SEQUENCE [LARGE SCALE GENOMIC DNA]</scope>
    <source>
        <strain evidence="6 7">S00198</strain>
    </source>
</reference>
<feature type="domain" description="HTH lysR-type" evidence="5">
    <location>
        <begin position="4"/>
        <end position="62"/>
    </location>
</feature>
<dbReference type="Gene3D" id="3.40.190.10">
    <property type="entry name" value="Periplasmic binding protein-like II"/>
    <property type="match status" value="2"/>
</dbReference>
<evidence type="ECO:0000259" key="5">
    <source>
        <dbReference type="PROSITE" id="PS50931"/>
    </source>
</evidence>
<evidence type="ECO:0000256" key="1">
    <source>
        <dbReference type="ARBA" id="ARBA00009437"/>
    </source>
</evidence>
<dbReference type="Pfam" id="PF03466">
    <property type="entry name" value="LysR_substrate"/>
    <property type="match status" value="1"/>
</dbReference>
<dbReference type="Gene3D" id="1.10.10.10">
    <property type="entry name" value="Winged helix-like DNA-binding domain superfamily/Winged helix DNA-binding domain"/>
    <property type="match status" value="1"/>
</dbReference>
<gene>
    <name evidence="6" type="ORF">HNP48_005859</name>
</gene>
<dbReference type="CDD" id="cd08412">
    <property type="entry name" value="PBP2_PAO1_like"/>
    <property type="match status" value="1"/>
</dbReference>
<keyword evidence="4" id="KW-0804">Transcription</keyword>
<evidence type="ECO:0000256" key="2">
    <source>
        <dbReference type="ARBA" id="ARBA00023015"/>
    </source>
</evidence>
<accession>A0A7X0PJL6</accession>
<dbReference type="SUPFAM" id="SSF46785">
    <property type="entry name" value="Winged helix' DNA-binding domain"/>
    <property type="match status" value="1"/>
</dbReference>
<dbReference type="GO" id="GO:0032993">
    <property type="term" value="C:protein-DNA complex"/>
    <property type="evidence" value="ECO:0007669"/>
    <property type="project" value="TreeGrafter"/>
</dbReference>
<evidence type="ECO:0000313" key="7">
    <source>
        <dbReference type="Proteomes" id="UP000575083"/>
    </source>
</evidence>
<dbReference type="InterPro" id="IPR036388">
    <property type="entry name" value="WH-like_DNA-bd_sf"/>
</dbReference>
<comment type="caution">
    <text evidence="6">The sequence shown here is derived from an EMBL/GenBank/DDBJ whole genome shotgun (WGS) entry which is preliminary data.</text>
</comment>
<dbReference type="PANTHER" id="PTHR30346">
    <property type="entry name" value="TRANSCRIPTIONAL DUAL REGULATOR HCAR-RELATED"/>
    <property type="match status" value="1"/>
</dbReference>
<dbReference type="InterPro" id="IPR005119">
    <property type="entry name" value="LysR_subst-bd"/>
</dbReference>
<comment type="similarity">
    <text evidence="1">Belongs to the LysR transcriptional regulatory family.</text>
</comment>
<dbReference type="GO" id="GO:0003700">
    <property type="term" value="F:DNA-binding transcription factor activity"/>
    <property type="evidence" value="ECO:0007669"/>
    <property type="project" value="InterPro"/>
</dbReference>
<dbReference type="Proteomes" id="UP000575083">
    <property type="component" value="Unassembled WGS sequence"/>
</dbReference>
<evidence type="ECO:0000256" key="4">
    <source>
        <dbReference type="ARBA" id="ARBA00023163"/>
    </source>
</evidence>